<proteinExistence type="predicted"/>
<protein>
    <recommendedName>
        <fullName evidence="2">YecA family protein</fullName>
    </recommendedName>
</protein>
<gene>
    <name evidence="1" type="ORF">NFG58_15535</name>
</gene>
<dbReference type="AlphaFoldDB" id="A0AAU7KFU8"/>
<evidence type="ECO:0000313" key="1">
    <source>
        <dbReference type="EMBL" id="XBO70023.1"/>
    </source>
</evidence>
<dbReference type="EMBL" id="CP098827">
    <property type="protein sequence ID" value="XBO70023.1"/>
    <property type="molecule type" value="Genomic_DNA"/>
</dbReference>
<name>A0AAU7KFU8_9GAMM</name>
<evidence type="ECO:0008006" key="2">
    <source>
        <dbReference type="Google" id="ProtNLM"/>
    </source>
</evidence>
<sequence length="175" mass="19754">MRNDEINRLVSSADEAWAQVTDAVPIDENWGMFSYGDAPAALGGGFGAFAWFEDRASMLKFIEEVLPFSPRGPDNRDPLPIMDAVSAVIKDIRNDSLSLEQGREKLNKELEGCSQIEWWGTFRELRGGISPYSRKLINKFRQHLTDDENINEISTGPISDNELAEFKDYLMTYGV</sequence>
<organism evidence="1">
    <name type="scientific">Halomonas sp. RT37</name>
    <dbReference type="NCBI Taxonomy" id="2950872"/>
    <lineage>
        <taxon>Bacteria</taxon>
        <taxon>Pseudomonadati</taxon>
        <taxon>Pseudomonadota</taxon>
        <taxon>Gammaproteobacteria</taxon>
        <taxon>Oceanospirillales</taxon>
        <taxon>Halomonadaceae</taxon>
        <taxon>Halomonas</taxon>
    </lineage>
</organism>
<reference evidence="1" key="1">
    <citation type="submission" date="2022-06" db="EMBL/GenBank/DDBJ databases">
        <title>A novel DMS-producing enzyme.</title>
        <authorList>
            <person name="Zhang Y."/>
        </authorList>
    </citation>
    <scope>NUCLEOTIDE SEQUENCE</scope>
    <source>
        <strain evidence="1">RT37</strain>
    </source>
</reference>
<dbReference type="RefSeq" id="WP_348826915.1">
    <property type="nucleotide sequence ID" value="NZ_CP098827.1"/>
</dbReference>
<accession>A0AAU7KFU8</accession>